<accession>A0ACC6M1M2</accession>
<keyword evidence="1" id="KW-0378">Hydrolase</keyword>
<organism evidence="1 2">
    <name type="scientific">Gracilibacillus pellucidus</name>
    <dbReference type="NCBI Taxonomy" id="3095368"/>
    <lineage>
        <taxon>Bacteria</taxon>
        <taxon>Bacillati</taxon>
        <taxon>Bacillota</taxon>
        <taxon>Bacilli</taxon>
        <taxon>Bacillales</taxon>
        <taxon>Bacillaceae</taxon>
        <taxon>Gracilibacillus</taxon>
    </lineage>
</organism>
<gene>
    <name evidence="1" type="ORF">SH601_02175</name>
</gene>
<dbReference type="Proteomes" id="UP001277972">
    <property type="component" value="Unassembled WGS sequence"/>
</dbReference>
<protein>
    <submittedName>
        <fullName evidence="1">Alpha/beta hydrolase</fullName>
    </submittedName>
</protein>
<sequence>MMQYKGHDISYTFHKQPLKPVIIMLHGLLASSYSFRKLIPLLQTNFQILTIDIPPFGESSKNAHCLFCYEEMVDAIHHLMKEQSIKQAIFVGHSMGGQISLRFAYKYPDNVKHLYLLAPCSFMRQPPPFSNIVYQVPFSPFVLRELLKRKGVYQMLRHSIYHDYLITDDMLEHYKKPFLDKTIYPCLVKVLHDHQGDLSEEALLNISIPTSIVWGRKDEIVPCHIGYELIRYLPNATLTTFDHTGHLLPEEIPNEIAKLIGST</sequence>
<keyword evidence="2" id="KW-1185">Reference proteome</keyword>
<comment type="caution">
    <text evidence="1">The sequence shown here is derived from an EMBL/GenBank/DDBJ whole genome shotgun (WGS) entry which is preliminary data.</text>
</comment>
<dbReference type="EMBL" id="JAWZSR010000001">
    <property type="protein sequence ID" value="MDX8044780.1"/>
    <property type="molecule type" value="Genomic_DNA"/>
</dbReference>
<reference evidence="1" key="1">
    <citation type="submission" date="2023-11" db="EMBL/GenBank/DDBJ databases">
        <title>Gracilibacillus pellucida a moderately halophilic bacterium isolated from saline soil in Xinjiang province.</title>
        <authorList>
            <person name="Zhang Z."/>
            <person name="Tan F."/>
            <person name="Wang Y."/>
            <person name="Xia M."/>
        </authorList>
    </citation>
    <scope>NUCLEOTIDE SEQUENCE</scope>
    <source>
        <strain evidence="1">S3-1-1</strain>
    </source>
</reference>
<evidence type="ECO:0000313" key="2">
    <source>
        <dbReference type="Proteomes" id="UP001277972"/>
    </source>
</evidence>
<evidence type="ECO:0000313" key="1">
    <source>
        <dbReference type="EMBL" id="MDX8044780.1"/>
    </source>
</evidence>
<name>A0ACC6M1M2_9BACI</name>
<proteinExistence type="predicted"/>